<accession>A0A6A0AS02</accession>
<dbReference type="EMBL" id="BLLG01000001">
    <property type="protein sequence ID" value="GFH34347.1"/>
    <property type="molecule type" value="Genomic_DNA"/>
</dbReference>
<dbReference type="Proteomes" id="UP000484988">
    <property type="component" value="Unassembled WGS sequence"/>
</dbReference>
<name>A0A6A0AS02_9ACTN</name>
<comment type="caution">
    <text evidence="1">The sequence shown here is derived from an EMBL/GenBank/DDBJ whole genome shotgun (WGS) entry which is preliminary data.</text>
</comment>
<dbReference type="RefSeq" id="WP_173261156.1">
    <property type="nucleotide sequence ID" value="NZ_BLLG01000001.1"/>
</dbReference>
<protein>
    <submittedName>
        <fullName evidence="1">Uncharacterized protein</fullName>
    </submittedName>
</protein>
<evidence type="ECO:0000313" key="1">
    <source>
        <dbReference type="EMBL" id="GFH34347.1"/>
    </source>
</evidence>
<gene>
    <name evidence="1" type="ORF">SCWH03_05610</name>
</gene>
<sequence length="156" mass="17202">MTNRALPHTPYITAVETALTQAALTPQQADAFVEDSYDVPHLRGVITITPETCDIPADRWPHGLLLAWDWHTGRDDDYYDRGPVWQWARLNGDGSSRSLEPLPVPGWVAPAMLAAVAATLAYTGKLAPMGSLWHDDLRTPVETAIEQWAADEEKAS</sequence>
<proteinExistence type="predicted"/>
<dbReference type="AlphaFoldDB" id="A0A6A0AS02"/>
<keyword evidence="2" id="KW-1185">Reference proteome</keyword>
<evidence type="ECO:0000313" key="2">
    <source>
        <dbReference type="Proteomes" id="UP000484988"/>
    </source>
</evidence>
<reference evidence="1 2" key="1">
    <citation type="submission" date="2020-02" db="EMBL/GenBank/DDBJ databases">
        <title>Whole Genome Shotgun Sequence of Streptomyces sp. strain CWH03.</title>
        <authorList>
            <person name="Dohra H."/>
            <person name="Kodani S."/>
            <person name="Yamamura H."/>
        </authorList>
    </citation>
    <scope>NUCLEOTIDE SEQUENCE [LARGE SCALE GENOMIC DNA]</scope>
    <source>
        <strain evidence="1 2">CWH03</strain>
    </source>
</reference>
<organism evidence="1 2">
    <name type="scientific">Streptomyces pacificus</name>
    <dbReference type="NCBI Taxonomy" id="2705029"/>
    <lineage>
        <taxon>Bacteria</taxon>
        <taxon>Bacillati</taxon>
        <taxon>Actinomycetota</taxon>
        <taxon>Actinomycetes</taxon>
        <taxon>Kitasatosporales</taxon>
        <taxon>Streptomycetaceae</taxon>
        <taxon>Streptomyces</taxon>
    </lineage>
</organism>